<proteinExistence type="inferred from homology"/>
<dbReference type="Gene3D" id="3.40.50.720">
    <property type="entry name" value="NAD(P)-binding Rossmann-like Domain"/>
    <property type="match status" value="1"/>
</dbReference>
<dbReference type="HAMAP" id="MF_00956">
    <property type="entry name" value="GDP_fucose_synth"/>
    <property type="match status" value="1"/>
</dbReference>
<feature type="site" description="Important for catalytic activity" evidence="5">
    <location>
        <position position="89"/>
    </location>
</feature>
<dbReference type="EC" id="1.1.1.271" evidence="5"/>
<evidence type="ECO:0000313" key="7">
    <source>
        <dbReference type="EMBL" id="MBA8878909.1"/>
    </source>
</evidence>
<comment type="caution">
    <text evidence="7">The sequence shown here is derived from an EMBL/GenBank/DDBJ whole genome shotgun (WGS) entry which is preliminary data.</text>
</comment>
<comment type="function">
    <text evidence="5">Catalyzes the two-step NADP-dependent conversion of GDP-4-dehydro-6-deoxy-D-mannose to GDP-fucose, involving an epimerase and a reductase reaction.</text>
</comment>
<dbReference type="CDD" id="cd05239">
    <property type="entry name" value="GDP_FS_SDR_e"/>
    <property type="match status" value="1"/>
</dbReference>
<accession>A0A839EJD2</accession>
<dbReference type="Pfam" id="PF01370">
    <property type="entry name" value="Epimerase"/>
    <property type="match status" value="1"/>
</dbReference>
<comment type="caution">
    <text evidence="5">Lacks conserved residue(s) required for the propagation of feature annotation.</text>
</comment>
<sequence length="299" mass="33416">MRRLHDEGCHLIKVDHAELDLTRQRETEEWMASMRPDAIFIAAARVGGILANSLYPADFLYDNTMIAMNIMHAAHRLDVKKLLWLGSSCIYPKYAEQPIEEQSLLTGSLEPTNEAYAVAKIAGLKLAEAYARQYRQCFITAMPTNLYGPNDNFDLQQAHVLPALIRKMHEAKDSGSPTAIVWGTGTPCREFLHVDDLADACVFLMKHYASAGHINIGSGREISIHELALLVARIVGYRGAVVFDVSKPDGAPRKLLDSSTMQDMGWYPRVELETGIHELYVRWQTTDALSRALDDAMSV</sequence>
<feature type="binding site" evidence="5">
    <location>
        <position position="159"/>
    </location>
    <ligand>
        <name>NADP(+)</name>
        <dbReference type="ChEBI" id="CHEBI:58349"/>
    </ligand>
</feature>
<keyword evidence="2 5" id="KW-0521">NADP</keyword>
<organism evidence="7 8">
    <name type="scientific">Phyllobacterium myrsinacearum</name>
    <dbReference type="NCBI Taxonomy" id="28101"/>
    <lineage>
        <taxon>Bacteria</taxon>
        <taxon>Pseudomonadati</taxon>
        <taxon>Pseudomonadota</taxon>
        <taxon>Alphaproteobacteria</taxon>
        <taxon>Hyphomicrobiales</taxon>
        <taxon>Phyllobacteriaceae</taxon>
        <taxon>Phyllobacterium</taxon>
    </lineage>
</organism>
<dbReference type="PANTHER" id="PTHR43238">
    <property type="entry name" value="GDP-L-FUCOSE SYNTHASE"/>
    <property type="match status" value="1"/>
</dbReference>
<dbReference type="SUPFAM" id="SSF51735">
    <property type="entry name" value="NAD(P)-binding Rossmann-fold domains"/>
    <property type="match status" value="1"/>
</dbReference>
<protein>
    <recommendedName>
        <fullName evidence="5">GDP-L-fucose synthase</fullName>
        <ecNumber evidence="5">1.1.1.271</ecNumber>
    </recommendedName>
    <alternativeName>
        <fullName evidence="5">GDP-4-keto-6-deoxy-D-mannose-3,5-epimerase-4-reductase</fullName>
    </alternativeName>
</protein>
<feature type="binding site" evidence="5">
    <location>
        <begin position="143"/>
        <end position="146"/>
    </location>
    <ligand>
        <name>NADP(+)</name>
        <dbReference type="ChEBI" id="CHEBI:58349"/>
    </ligand>
</feature>
<keyword evidence="4 5" id="KW-0413">Isomerase</keyword>
<dbReference type="InterPro" id="IPR036291">
    <property type="entry name" value="NAD(P)-bd_dom_sf"/>
</dbReference>
<feature type="binding site" evidence="5">
    <location>
        <position position="120"/>
    </location>
    <ligand>
        <name>NADP(+)</name>
        <dbReference type="ChEBI" id="CHEBI:58349"/>
    </ligand>
</feature>
<dbReference type="Gene3D" id="3.90.25.10">
    <property type="entry name" value="UDP-galactose 4-epimerase, domain 1"/>
    <property type="match status" value="1"/>
</dbReference>
<dbReference type="GO" id="GO:0050577">
    <property type="term" value="F:GDP-L-fucose synthase activity"/>
    <property type="evidence" value="ECO:0007669"/>
    <property type="project" value="UniProtKB-UniRule"/>
</dbReference>
<dbReference type="AlphaFoldDB" id="A0A839EJD2"/>
<dbReference type="UniPathway" id="UPA00128">
    <property type="reaction ID" value="UER00191"/>
</dbReference>
<dbReference type="InterPro" id="IPR028614">
    <property type="entry name" value="GDP_fucose/colitose_synth"/>
</dbReference>
<dbReference type="PANTHER" id="PTHR43238:SF1">
    <property type="entry name" value="GDP-L-FUCOSE SYNTHASE"/>
    <property type="match status" value="1"/>
</dbReference>
<dbReference type="Proteomes" id="UP000549052">
    <property type="component" value="Unassembled WGS sequence"/>
</dbReference>
<dbReference type="InterPro" id="IPR001509">
    <property type="entry name" value="Epimerase_deHydtase"/>
</dbReference>
<reference evidence="7 8" key="1">
    <citation type="submission" date="2020-07" db="EMBL/GenBank/DDBJ databases">
        <title>Genomic Encyclopedia of Type Strains, Phase IV (KMG-V): Genome sequencing to study the core and pangenomes of soil and plant-associated prokaryotes.</title>
        <authorList>
            <person name="Whitman W."/>
        </authorList>
    </citation>
    <scope>NUCLEOTIDE SEQUENCE [LARGE SCALE GENOMIC DNA]</scope>
    <source>
        <strain evidence="7 8">AN3</strain>
    </source>
</reference>
<dbReference type="EMBL" id="JACGXN010000003">
    <property type="protein sequence ID" value="MBA8878909.1"/>
    <property type="molecule type" value="Genomic_DNA"/>
</dbReference>
<evidence type="ECO:0000256" key="4">
    <source>
        <dbReference type="ARBA" id="ARBA00023235"/>
    </source>
</evidence>
<feature type="site" description="Important for catalytic activity" evidence="5">
    <location>
        <position position="87"/>
    </location>
</feature>
<feature type="domain" description="NAD-dependent epimerase/dehydratase" evidence="6">
    <location>
        <begin position="2"/>
        <end position="217"/>
    </location>
</feature>
<dbReference type="GO" id="GO:0070401">
    <property type="term" value="F:NADP+ binding"/>
    <property type="evidence" value="ECO:0007669"/>
    <property type="project" value="UniProtKB-UniRule"/>
</dbReference>
<dbReference type="GO" id="GO:0042351">
    <property type="term" value="P:'de novo' GDP-L-fucose biosynthetic process"/>
    <property type="evidence" value="ECO:0007669"/>
    <property type="project" value="UniProtKB-UniRule"/>
</dbReference>
<evidence type="ECO:0000256" key="1">
    <source>
        <dbReference type="ARBA" id="ARBA00005959"/>
    </source>
</evidence>
<gene>
    <name evidence="5" type="primary">fcl</name>
    <name evidence="7" type="ORF">FHW16_002627</name>
</gene>
<feature type="active site" description="Proton donor/acceptor" evidence="5">
    <location>
        <position position="116"/>
    </location>
</feature>
<name>A0A839EJD2_9HYPH</name>
<evidence type="ECO:0000256" key="2">
    <source>
        <dbReference type="ARBA" id="ARBA00022857"/>
    </source>
</evidence>
<evidence type="ECO:0000256" key="3">
    <source>
        <dbReference type="ARBA" id="ARBA00023002"/>
    </source>
</evidence>
<evidence type="ECO:0000256" key="5">
    <source>
        <dbReference type="HAMAP-Rule" id="MF_00956"/>
    </source>
</evidence>
<keyword evidence="8" id="KW-1185">Reference proteome</keyword>
<evidence type="ECO:0000259" key="6">
    <source>
        <dbReference type="Pfam" id="PF01370"/>
    </source>
</evidence>
<feature type="binding site" evidence="5">
    <location>
        <position position="189"/>
    </location>
    <ligand>
        <name>substrate</name>
    </ligand>
</feature>
<keyword evidence="5" id="KW-0511">Multifunctional enzyme</keyword>
<feature type="binding site" evidence="5">
    <location>
        <position position="167"/>
    </location>
    <ligand>
        <name>substrate</name>
    </ligand>
</feature>
<comment type="pathway">
    <text evidence="5">Nucleotide-sugar biosynthesis; GDP-L-fucose biosynthesis via de novo pathway; GDP-L-fucose from GDP-alpha-D-mannose: step 2/2.</text>
</comment>
<evidence type="ECO:0000313" key="8">
    <source>
        <dbReference type="Proteomes" id="UP000549052"/>
    </source>
</evidence>
<comment type="similarity">
    <text evidence="1 5">Belongs to the NAD(P)-dependent epimerase/dehydratase family. Fucose synthase subfamily.</text>
</comment>
<comment type="catalytic activity">
    <reaction evidence="5">
        <text>GDP-beta-L-fucose + NADP(+) = GDP-4-dehydro-alpha-D-rhamnose + NADPH + H(+)</text>
        <dbReference type="Rhea" id="RHEA:18885"/>
        <dbReference type="ChEBI" id="CHEBI:15378"/>
        <dbReference type="ChEBI" id="CHEBI:57273"/>
        <dbReference type="ChEBI" id="CHEBI:57783"/>
        <dbReference type="ChEBI" id="CHEBI:57964"/>
        <dbReference type="ChEBI" id="CHEBI:58349"/>
        <dbReference type="EC" id="1.1.1.271"/>
    </reaction>
</comment>
<feature type="binding site" evidence="5">
    <location>
        <position position="249"/>
    </location>
    <ligand>
        <name>substrate</name>
    </ligand>
</feature>
<feature type="binding site" evidence="5">
    <location>
        <begin position="85"/>
        <end position="88"/>
    </location>
    <ligand>
        <name>NADP(+)</name>
        <dbReference type="ChEBI" id="CHEBI:58349"/>
    </ligand>
</feature>
<keyword evidence="3 5" id="KW-0560">Oxidoreductase</keyword>
<dbReference type="GO" id="GO:0016853">
    <property type="term" value="F:isomerase activity"/>
    <property type="evidence" value="ECO:0007669"/>
    <property type="project" value="UniProtKB-KW"/>
</dbReference>
<feature type="binding site" evidence="5">
    <location>
        <position position="182"/>
    </location>
    <ligand>
        <name>substrate</name>
    </ligand>
</feature>